<dbReference type="AlphaFoldDB" id="A0A1M6C1X1"/>
<proteinExistence type="predicted"/>
<dbReference type="RefSeq" id="WP_072763131.1">
    <property type="nucleotide sequence ID" value="NZ_FQYX01000003.1"/>
</dbReference>
<keyword evidence="1" id="KW-0732">Signal</keyword>
<evidence type="ECO:0000313" key="2">
    <source>
        <dbReference type="EMBL" id="SHI55026.1"/>
    </source>
</evidence>
<dbReference type="STRING" id="558155.SAMN04487911_10354"/>
<organism evidence="2 3">
    <name type="scientific">Arenibacter nanhaiticus</name>
    <dbReference type="NCBI Taxonomy" id="558155"/>
    <lineage>
        <taxon>Bacteria</taxon>
        <taxon>Pseudomonadati</taxon>
        <taxon>Bacteroidota</taxon>
        <taxon>Flavobacteriia</taxon>
        <taxon>Flavobacteriales</taxon>
        <taxon>Flavobacteriaceae</taxon>
        <taxon>Arenibacter</taxon>
    </lineage>
</organism>
<accession>A0A1M6C1X1</accession>
<name>A0A1M6C1X1_9FLAO</name>
<evidence type="ECO:0000256" key="1">
    <source>
        <dbReference type="SAM" id="SignalP"/>
    </source>
</evidence>
<gene>
    <name evidence="2" type="ORF">SAMN04487911_10354</name>
</gene>
<sequence length="819" mass="92372">MKTKNIIIAVICLFGAFVSCTNNVDTVFFAGNLNIGINQDGEITRMIDSKNNTQYEYASNDRKSILAIKVDGELEYPNSVEVINGGGSLLLEFPKNEVAAEIEIVKKEKYLTFELISITKQDQIELVLWGPFETNIKETVGETVGVVRNKDFSIGIQALNMRTLGGYPSTEDDSTPSFDIFGTTSLVDVADSLNILYRGHTALPKDYGSSLQAYTRNRAKDRIVSSMDHQYYEAPAYKDEGIIGSKIALFGCAPEDVLNTLEAIEIGEGLPHPTIDGVWSKKSPKATSAYLIQDFSTTTIDEAISLTKKAGLGYLYHSGPFLNWGHFDLHKKAFPKNWESMKECVEKAEEAGVELGIHTLSNFITTNDPFVTPIPDDRLAKVGSSQLAKDIDVEDKDIVINDPTYFNQMGNNSLHAAVIGKEIIRYESVSETAPWTLLNCQRGAFGTKATSHSKEKNIGKLADHAYKTFLTNMDLGIEMSLRLADLYNQTGLKQISFDGLEGNYSTGMGAYGELLFVDAWYKNLNEEIKNDYIMDASRPGHYFWHMFTRMNWGEPWYAGFRESQTSYRLLNQDYFRRNFIPAMLGWFSMRDNTSLEDIEWMLARSAAFDAGYALVTAVDLVQKNGSGNEILEKIKEWEKARLGGAFTIDQKKRMENIKDEFSLEKISENSWNLTPYNVERFEHKKKVRQPGEPVWSSFSFENIHSNQPLQFILTTKNTAVSNIVFELDDFKKVSLDITVKEGEHLKYSGTNELVLYDKTWNKIKSISVDPKLFEVDKGLHILKIDCKFSENEEASLKLEVKTAGKPELVKIEVNESKKI</sequence>
<evidence type="ECO:0000313" key="3">
    <source>
        <dbReference type="Proteomes" id="UP000184231"/>
    </source>
</evidence>
<dbReference type="OrthoDB" id="2484068at2"/>
<reference evidence="2 3" key="1">
    <citation type="submission" date="2016-11" db="EMBL/GenBank/DDBJ databases">
        <authorList>
            <person name="Jaros S."/>
            <person name="Januszkiewicz K."/>
            <person name="Wedrychowicz H."/>
        </authorList>
    </citation>
    <scope>NUCLEOTIDE SEQUENCE [LARGE SCALE GENOMIC DNA]</scope>
    <source>
        <strain evidence="2 3">CGMCC 1.8863</strain>
    </source>
</reference>
<feature type="signal peptide" evidence="1">
    <location>
        <begin position="1"/>
        <end position="24"/>
    </location>
</feature>
<keyword evidence="3" id="KW-1185">Reference proteome</keyword>
<dbReference type="Proteomes" id="UP000184231">
    <property type="component" value="Unassembled WGS sequence"/>
</dbReference>
<dbReference type="PROSITE" id="PS51257">
    <property type="entry name" value="PROKAR_LIPOPROTEIN"/>
    <property type="match status" value="1"/>
</dbReference>
<feature type="chain" id="PRO_5012093257" evidence="1">
    <location>
        <begin position="25"/>
        <end position="819"/>
    </location>
</feature>
<protein>
    <submittedName>
        <fullName evidence="2">Uncharacterized protein</fullName>
    </submittedName>
</protein>
<dbReference type="EMBL" id="FQYX01000003">
    <property type="protein sequence ID" value="SHI55026.1"/>
    <property type="molecule type" value="Genomic_DNA"/>
</dbReference>